<gene>
    <name evidence="1" type="ORF">GCM10009720_24950</name>
</gene>
<organism evidence="1 2">
    <name type="scientific">Yaniella flava</name>
    <dbReference type="NCBI Taxonomy" id="287930"/>
    <lineage>
        <taxon>Bacteria</taxon>
        <taxon>Bacillati</taxon>
        <taxon>Actinomycetota</taxon>
        <taxon>Actinomycetes</taxon>
        <taxon>Micrococcales</taxon>
        <taxon>Micrococcaceae</taxon>
        <taxon>Yaniella</taxon>
    </lineage>
</organism>
<sequence>MHFSALFTLGSMGDPLPAGVWGLSVHEFGYVQGHFYRLEWCGRVTFGGVSRKALLRFGLSETFVL</sequence>
<name>A0ABN2UTG4_9MICC</name>
<comment type="caution">
    <text evidence="1">The sequence shown here is derived from an EMBL/GenBank/DDBJ whole genome shotgun (WGS) entry which is preliminary data.</text>
</comment>
<accession>A0ABN2UTG4</accession>
<proteinExistence type="predicted"/>
<keyword evidence="2" id="KW-1185">Reference proteome</keyword>
<protein>
    <submittedName>
        <fullName evidence="1">Uncharacterized protein</fullName>
    </submittedName>
</protein>
<dbReference type="EMBL" id="BAAAMN010000049">
    <property type="protein sequence ID" value="GAA2043166.1"/>
    <property type="molecule type" value="Genomic_DNA"/>
</dbReference>
<dbReference type="Proteomes" id="UP001501461">
    <property type="component" value="Unassembled WGS sequence"/>
</dbReference>
<reference evidence="1 2" key="1">
    <citation type="journal article" date="2019" name="Int. J. Syst. Evol. Microbiol.">
        <title>The Global Catalogue of Microorganisms (GCM) 10K type strain sequencing project: providing services to taxonomists for standard genome sequencing and annotation.</title>
        <authorList>
            <consortium name="The Broad Institute Genomics Platform"/>
            <consortium name="The Broad Institute Genome Sequencing Center for Infectious Disease"/>
            <person name="Wu L."/>
            <person name="Ma J."/>
        </authorList>
    </citation>
    <scope>NUCLEOTIDE SEQUENCE [LARGE SCALE GENOMIC DNA]</scope>
    <source>
        <strain evidence="1 2">JCM 13595</strain>
    </source>
</reference>
<evidence type="ECO:0000313" key="1">
    <source>
        <dbReference type="EMBL" id="GAA2043166.1"/>
    </source>
</evidence>
<evidence type="ECO:0000313" key="2">
    <source>
        <dbReference type="Proteomes" id="UP001501461"/>
    </source>
</evidence>